<dbReference type="SMART" id="SM00325">
    <property type="entry name" value="RhoGEF"/>
    <property type="match status" value="1"/>
</dbReference>
<feature type="compositionally biased region" description="Low complexity" evidence="3">
    <location>
        <begin position="1855"/>
        <end position="1869"/>
    </location>
</feature>
<feature type="region of interest" description="Disordered" evidence="3">
    <location>
        <begin position="649"/>
        <end position="705"/>
    </location>
</feature>
<dbReference type="GO" id="GO:0005085">
    <property type="term" value="F:guanyl-nucleotide exchange factor activity"/>
    <property type="evidence" value="ECO:0007669"/>
    <property type="project" value="UniProtKB-KW"/>
</dbReference>
<dbReference type="InterPro" id="IPR000219">
    <property type="entry name" value="DH_dom"/>
</dbReference>
<dbReference type="GO" id="GO:0030036">
    <property type="term" value="P:actin cytoskeleton organization"/>
    <property type="evidence" value="ECO:0007669"/>
    <property type="project" value="TreeGrafter"/>
</dbReference>
<dbReference type="FunCoup" id="B4M1E8">
    <property type="interactions" value="29"/>
</dbReference>
<feature type="compositionally biased region" description="Polar residues" evidence="3">
    <location>
        <begin position="767"/>
        <end position="776"/>
    </location>
</feature>
<feature type="compositionally biased region" description="Polar residues" evidence="3">
    <location>
        <begin position="580"/>
        <end position="594"/>
    </location>
</feature>
<name>B4M1E8_DROVI</name>
<feature type="compositionally biased region" description="Basic and acidic residues" evidence="3">
    <location>
        <begin position="1845"/>
        <end position="1854"/>
    </location>
</feature>
<dbReference type="PROSITE" id="PS50010">
    <property type="entry name" value="DH_2"/>
    <property type="match status" value="1"/>
</dbReference>
<dbReference type="GO" id="GO:0005737">
    <property type="term" value="C:cytoplasm"/>
    <property type="evidence" value="ECO:0007669"/>
    <property type="project" value="UniProtKB-ARBA"/>
</dbReference>
<dbReference type="SUPFAM" id="SSF48065">
    <property type="entry name" value="DBL homology domain (DH-domain)"/>
    <property type="match status" value="1"/>
</dbReference>
<keyword evidence="1" id="KW-0344">Guanine-nucleotide releasing factor</keyword>
<feature type="coiled-coil region" evidence="2">
    <location>
        <begin position="1088"/>
        <end position="1118"/>
    </location>
</feature>
<dbReference type="InterPro" id="IPR039919">
    <property type="entry name" value="ARHGEF10/ARHGEF17"/>
</dbReference>
<reference evidence="5 6" key="1">
    <citation type="journal article" date="2007" name="Nature">
        <title>Evolution of genes and genomes on the Drosophila phylogeny.</title>
        <authorList>
            <consortium name="Drosophila 12 Genomes Consortium"/>
            <person name="Clark A.G."/>
            <person name="Eisen M.B."/>
            <person name="Smith D.R."/>
            <person name="Bergman C.M."/>
            <person name="Oliver B."/>
            <person name="Markow T.A."/>
            <person name="Kaufman T.C."/>
            <person name="Kellis M."/>
            <person name="Gelbart W."/>
            <person name="Iyer V.N."/>
            <person name="Pollard D.A."/>
            <person name="Sackton T.B."/>
            <person name="Larracuente A.M."/>
            <person name="Singh N.D."/>
            <person name="Abad J.P."/>
            <person name="Abt D.N."/>
            <person name="Adryan B."/>
            <person name="Aguade M."/>
            <person name="Akashi H."/>
            <person name="Anderson W.W."/>
            <person name="Aquadro C.F."/>
            <person name="Ardell D.H."/>
            <person name="Arguello R."/>
            <person name="Artieri C.G."/>
            <person name="Barbash D.A."/>
            <person name="Barker D."/>
            <person name="Barsanti P."/>
            <person name="Batterham P."/>
            <person name="Batzoglou S."/>
            <person name="Begun D."/>
            <person name="Bhutkar A."/>
            <person name="Blanco E."/>
            <person name="Bosak S.A."/>
            <person name="Bradley R.K."/>
            <person name="Brand A.D."/>
            <person name="Brent M.R."/>
            <person name="Brooks A.N."/>
            <person name="Brown R.H."/>
            <person name="Butlin R.K."/>
            <person name="Caggese C."/>
            <person name="Calvi B.R."/>
            <person name="Bernardo de Carvalho A."/>
            <person name="Caspi A."/>
            <person name="Castrezana S."/>
            <person name="Celniker S.E."/>
            <person name="Chang J.L."/>
            <person name="Chapple C."/>
            <person name="Chatterji S."/>
            <person name="Chinwalla A."/>
            <person name="Civetta A."/>
            <person name="Clifton S.W."/>
            <person name="Comeron J.M."/>
            <person name="Costello J.C."/>
            <person name="Coyne J.A."/>
            <person name="Daub J."/>
            <person name="David R.G."/>
            <person name="Delcher A.L."/>
            <person name="Delehaunty K."/>
            <person name="Do C.B."/>
            <person name="Ebling H."/>
            <person name="Edwards K."/>
            <person name="Eickbush T."/>
            <person name="Evans J.D."/>
            <person name="Filipski A."/>
            <person name="Findeiss S."/>
            <person name="Freyhult E."/>
            <person name="Fulton L."/>
            <person name="Fulton R."/>
            <person name="Garcia A.C."/>
            <person name="Gardiner A."/>
            <person name="Garfield D.A."/>
            <person name="Garvin B.E."/>
            <person name="Gibson G."/>
            <person name="Gilbert D."/>
            <person name="Gnerre S."/>
            <person name="Godfrey J."/>
            <person name="Good R."/>
            <person name="Gotea V."/>
            <person name="Gravely B."/>
            <person name="Greenberg A.J."/>
            <person name="Griffiths-Jones S."/>
            <person name="Gross S."/>
            <person name="Guigo R."/>
            <person name="Gustafson E.A."/>
            <person name="Haerty W."/>
            <person name="Hahn M.W."/>
            <person name="Halligan D.L."/>
            <person name="Halpern A.L."/>
            <person name="Halter G.M."/>
            <person name="Han M.V."/>
            <person name="Heger A."/>
            <person name="Hillier L."/>
            <person name="Hinrichs A.S."/>
            <person name="Holmes I."/>
            <person name="Hoskins R.A."/>
            <person name="Hubisz M.J."/>
            <person name="Hultmark D."/>
            <person name="Huntley M.A."/>
            <person name="Jaffe D.B."/>
            <person name="Jagadeeshan S."/>
            <person name="Jeck W.R."/>
            <person name="Johnson J."/>
            <person name="Jones C.D."/>
            <person name="Jordan W.C."/>
            <person name="Karpen G.H."/>
            <person name="Kataoka E."/>
            <person name="Keightley P.D."/>
            <person name="Kheradpour P."/>
            <person name="Kirkness E.F."/>
            <person name="Koerich L.B."/>
            <person name="Kristiansen K."/>
            <person name="Kudrna D."/>
            <person name="Kulathinal R.J."/>
            <person name="Kumar S."/>
            <person name="Kwok R."/>
            <person name="Lander E."/>
            <person name="Langley C.H."/>
            <person name="Lapoint R."/>
            <person name="Lazzaro B.P."/>
            <person name="Lee S.J."/>
            <person name="Levesque L."/>
            <person name="Li R."/>
            <person name="Lin C.F."/>
            <person name="Lin M.F."/>
            <person name="Lindblad-Toh K."/>
            <person name="Llopart A."/>
            <person name="Long M."/>
            <person name="Low L."/>
            <person name="Lozovsky E."/>
            <person name="Lu J."/>
            <person name="Luo M."/>
            <person name="Machado C.A."/>
            <person name="Makalowski W."/>
            <person name="Marzo M."/>
            <person name="Matsuda M."/>
            <person name="Matzkin L."/>
            <person name="McAllister B."/>
            <person name="McBride C.S."/>
            <person name="McKernan B."/>
            <person name="McKernan K."/>
            <person name="Mendez-Lago M."/>
            <person name="Minx P."/>
            <person name="Mollenhauer M.U."/>
            <person name="Montooth K."/>
            <person name="Mount S.M."/>
            <person name="Mu X."/>
            <person name="Myers E."/>
            <person name="Negre B."/>
            <person name="Newfeld S."/>
            <person name="Nielsen R."/>
            <person name="Noor M.A."/>
            <person name="O'Grady P."/>
            <person name="Pachter L."/>
            <person name="Papaceit M."/>
            <person name="Parisi M.J."/>
            <person name="Parisi M."/>
            <person name="Parts L."/>
            <person name="Pedersen J.S."/>
            <person name="Pesole G."/>
            <person name="Phillippy A.M."/>
            <person name="Ponting C.P."/>
            <person name="Pop M."/>
            <person name="Porcelli D."/>
            <person name="Powell J.R."/>
            <person name="Prohaska S."/>
            <person name="Pruitt K."/>
            <person name="Puig M."/>
            <person name="Quesneville H."/>
            <person name="Ram K.R."/>
            <person name="Rand D."/>
            <person name="Rasmussen M.D."/>
            <person name="Reed L.K."/>
            <person name="Reenan R."/>
            <person name="Reily A."/>
            <person name="Remington K.A."/>
            <person name="Rieger T.T."/>
            <person name="Ritchie M.G."/>
            <person name="Robin C."/>
            <person name="Rogers Y.H."/>
            <person name="Rohde C."/>
            <person name="Rozas J."/>
            <person name="Rubenfield M.J."/>
            <person name="Ruiz A."/>
            <person name="Russo S."/>
            <person name="Salzberg S.L."/>
            <person name="Sanchez-Gracia A."/>
            <person name="Saranga D.J."/>
            <person name="Sato H."/>
            <person name="Schaeffer S.W."/>
            <person name="Schatz M.C."/>
            <person name="Schlenke T."/>
            <person name="Schwartz R."/>
            <person name="Segarra C."/>
            <person name="Singh R.S."/>
            <person name="Sirot L."/>
            <person name="Sirota M."/>
            <person name="Sisneros N.B."/>
            <person name="Smith C.D."/>
            <person name="Smith T.F."/>
            <person name="Spieth J."/>
            <person name="Stage D.E."/>
            <person name="Stark A."/>
            <person name="Stephan W."/>
            <person name="Strausberg R.L."/>
            <person name="Strempel S."/>
            <person name="Sturgill D."/>
            <person name="Sutton G."/>
            <person name="Sutton G.G."/>
            <person name="Tao W."/>
            <person name="Teichmann S."/>
            <person name="Tobari Y.N."/>
            <person name="Tomimura Y."/>
            <person name="Tsolas J.M."/>
            <person name="Valente V.L."/>
            <person name="Venter E."/>
            <person name="Venter J.C."/>
            <person name="Vicario S."/>
            <person name="Vieira F.G."/>
            <person name="Vilella A.J."/>
            <person name="Villasante A."/>
            <person name="Walenz B."/>
            <person name="Wang J."/>
            <person name="Wasserman M."/>
            <person name="Watts T."/>
            <person name="Wilson D."/>
            <person name="Wilson R.K."/>
            <person name="Wing R.A."/>
            <person name="Wolfner M.F."/>
            <person name="Wong A."/>
            <person name="Wong G.K."/>
            <person name="Wu C.I."/>
            <person name="Wu G."/>
            <person name="Yamamoto D."/>
            <person name="Yang H.P."/>
            <person name="Yang S.P."/>
            <person name="Yorke J.A."/>
            <person name="Yoshida K."/>
            <person name="Zdobnov E."/>
            <person name="Zhang P."/>
            <person name="Zhang Y."/>
            <person name="Zimin A.V."/>
            <person name="Baldwin J."/>
            <person name="Abdouelleil A."/>
            <person name="Abdulkadir J."/>
            <person name="Abebe A."/>
            <person name="Abera B."/>
            <person name="Abreu J."/>
            <person name="Acer S.C."/>
            <person name="Aftuck L."/>
            <person name="Alexander A."/>
            <person name="An P."/>
            <person name="Anderson E."/>
            <person name="Anderson S."/>
            <person name="Arachi H."/>
            <person name="Azer M."/>
            <person name="Bachantsang P."/>
            <person name="Barry A."/>
            <person name="Bayul T."/>
            <person name="Berlin A."/>
            <person name="Bessette D."/>
            <person name="Bloom T."/>
            <person name="Blye J."/>
            <person name="Boguslavskiy L."/>
            <person name="Bonnet C."/>
            <person name="Boukhgalter B."/>
            <person name="Bourzgui I."/>
            <person name="Brown A."/>
            <person name="Cahill P."/>
            <person name="Channer S."/>
            <person name="Cheshatsang Y."/>
            <person name="Chuda L."/>
            <person name="Citroen M."/>
            <person name="Collymore A."/>
            <person name="Cooke P."/>
            <person name="Costello M."/>
            <person name="D'Aco K."/>
            <person name="Daza R."/>
            <person name="De Haan G."/>
            <person name="DeGray S."/>
            <person name="DeMaso C."/>
            <person name="Dhargay N."/>
            <person name="Dooley K."/>
            <person name="Dooley E."/>
            <person name="Doricent M."/>
            <person name="Dorje P."/>
            <person name="Dorjee K."/>
            <person name="Dupes A."/>
            <person name="Elong R."/>
            <person name="Falk J."/>
            <person name="Farina A."/>
            <person name="Faro S."/>
            <person name="Ferguson D."/>
            <person name="Fisher S."/>
            <person name="Foley C.D."/>
            <person name="Franke A."/>
            <person name="Friedrich D."/>
            <person name="Gadbois L."/>
            <person name="Gearin G."/>
            <person name="Gearin C.R."/>
            <person name="Giannoukos G."/>
            <person name="Goode T."/>
            <person name="Graham J."/>
            <person name="Grandbois E."/>
            <person name="Grewal S."/>
            <person name="Gyaltsen K."/>
            <person name="Hafez N."/>
            <person name="Hagos B."/>
            <person name="Hall J."/>
            <person name="Henson C."/>
            <person name="Hollinger A."/>
            <person name="Honan T."/>
            <person name="Huard M.D."/>
            <person name="Hughes L."/>
            <person name="Hurhula B."/>
            <person name="Husby M.E."/>
            <person name="Kamat A."/>
            <person name="Kanga B."/>
            <person name="Kashin S."/>
            <person name="Khazanovich D."/>
            <person name="Kisner P."/>
            <person name="Lance K."/>
            <person name="Lara M."/>
            <person name="Lee W."/>
            <person name="Lennon N."/>
            <person name="Letendre F."/>
            <person name="LeVine R."/>
            <person name="Lipovsky A."/>
            <person name="Liu X."/>
            <person name="Liu J."/>
            <person name="Liu S."/>
            <person name="Lokyitsang T."/>
            <person name="Lokyitsang Y."/>
            <person name="Lubonja R."/>
            <person name="Lui A."/>
            <person name="MacDonald P."/>
            <person name="Magnisalis V."/>
            <person name="Maru K."/>
            <person name="Matthews C."/>
            <person name="McCusker W."/>
            <person name="McDonough S."/>
            <person name="Mehta T."/>
            <person name="Meldrim J."/>
            <person name="Meneus L."/>
            <person name="Mihai O."/>
            <person name="Mihalev A."/>
            <person name="Mihova T."/>
            <person name="Mittelman R."/>
            <person name="Mlenga V."/>
            <person name="Montmayeur A."/>
            <person name="Mulrain L."/>
            <person name="Navidi A."/>
            <person name="Naylor J."/>
            <person name="Negash T."/>
            <person name="Nguyen T."/>
            <person name="Nguyen N."/>
            <person name="Nicol R."/>
            <person name="Norbu C."/>
            <person name="Norbu N."/>
            <person name="Novod N."/>
            <person name="O'Neill B."/>
            <person name="Osman S."/>
            <person name="Markiewicz E."/>
            <person name="Oyono O.L."/>
            <person name="Patti C."/>
            <person name="Phunkhang P."/>
            <person name="Pierre F."/>
            <person name="Priest M."/>
            <person name="Raghuraman S."/>
            <person name="Rege F."/>
            <person name="Reyes R."/>
            <person name="Rise C."/>
            <person name="Rogov P."/>
            <person name="Ross K."/>
            <person name="Ryan E."/>
            <person name="Settipalli S."/>
            <person name="Shea T."/>
            <person name="Sherpa N."/>
            <person name="Shi L."/>
            <person name="Shih D."/>
            <person name="Sparrow T."/>
            <person name="Spaulding J."/>
            <person name="Stalker J."/>
            <person name="Stange-Thomann N."/>
            <person name="Stavropoulos S."/>
            <person name="Stone C."/>
            <person name="Strader C."/>
            <person name="Tesfaye S."/>
            <person name="Thomson T."/>
            <person name="Thoulutsang Y."/>
            <person name="Thoulutsang D."/>
            <person name="Topham K."/>
            <person name="Topping I."/>
            <person name="Tsamla T."/>
            <person name="Vassiliev H."/>
            <person name="Vo A."/>
            <person name="Wangchuk T."/>
            <person name="Wangdi T."/>
            <person name="Weiand M."/>
            <person name="Wilkinson J."/>
            <person name="Wilson A."/>
            <person name="Yadav S."/>
            <person name="Young G."/>
            <person name="Yu Q."/>
            <person name="Zembek L."/>
            <person name="Zhong D."/>
            <person name="Zimmer A."/>
            <person name="Zwirko Z."/>
            <person name="Jaffe D.B."/>
            <person name="Alvarez P."/>
            <person name="Brockman W."/>
            <person name="Butler J."/>
            <person name="Chin C."/>
            <person name="Gnerre S."/>
            <person name="Grabherr M."/>
            <person name="Kleber M."/>
            <person name="Mauceli E."/>
            <person name="MacCallum I."/>
        </authorList>
    </citation>
    <scope>NUCLEOTIDE SEQUENCE [LARGE SCALE GENOMIC DNA]</scope>
    <source>
        <strain evidence="6">Tucson 15010-1051.87</strain>
    </source>
</reference>
<dbReference type="PANTHER" id="PTHR12877:SF7">
    <property type="entry name" value="RHO GUANINE NUCLEOTIDE EXCHANGE FACTOR 10-LIKE PROTEIN"/>
    <property type="match status" value="1"/>
</dbReference>
<feature type="compositionally biased region" description="Low complexity" evidence="3">
    <location>
        <begin position="557"/>
        <end position="579"/>
    </location>
</feature>
<dbReference type="SUPFAM" id="SSF50729">
    <property type="entry name" value="PH domain-like"/>
    <property type="match status" value="1"/>
</dbReference>
<gene>
    <name evidence="5" type="primary">Dvir\GJ19291</name>
    <name evidence="5" type="ORF">Dvir_GJ19291</name>
</gene>
<dbReference type="InParanoid" id="B4M1E8"/>
<feature type="region of interest" description="Disordered" evidence="3">
    <location>
        <begin position="2137"/>
        <end position="2174"/>
    </location>
</feature>
<dbReference type="CDD" id="cd00160">
    <property type="entry name" value="RhoGEF"/>
    <property type="match status" value="1"/>
</dbReference>
<dbReference type="Pfam" id="PF00621">
    <property type="entry name" value="RhoGEF"/>
    <property type="match status" value="1"/>
</dbReference>
<feature type="region of interest" description="Disordered" evidence="3">
    <location>
        <begin position="1391"/>
        <end position="1424"/>
    </location>
</feature>
<feature type="compositionally biased region" description="Pro residues" evidence="3">
    <location>
        <begin position="21"/>
        <end position="32"/>
    </location>
</feature>
<dbReference type="GO" id="GO:0051496">
    <property type="term" value="P:positive regulation of stress fiber assembly"/>
    <property type="evidence" value="ECO:0007669"/>
    <property type="project" value="TreeGrafter"/>
</dbReference>
<evidence type="ECO:0000313" key="5">
    <source>
        <dbReference type="EMBL" id="EDW65502.2"/>
    </source>
</evidence>
<proteinExistence type="predicted"/>
<feature type="compositionally biased region" description="Low complexity" evidence="3">
    <location>
        <begin position="322"/>
        <end position="332"/>
    </location>
</feature>
<feature type="domain" description="DH" evidence="4">
    <location>
        <begin position="918"/>
        <end position="1105"/>
    </location>
</feature>
<dbReference type="InterPro" id="IPR011993">
    <property type="entry name" value="PH-like_dom_sf"/>
</dbReference>
<feature type="compositionally biased region" description="Low complexity" evidence="3">
    <location>
        <begin position="826"/>
        <end position="846"/>
    </location>
</feature>
<dbReference type="Proteomes" id="UP000008792">
    <property type="component" value="Unassembled WGS sequence"/>
</dbReference>
<evidence type="ECO:0000256" key="2">
    <source>
        <dbReference type="SAM" id="Coils"/>
    </source>
</evidence>
<dbReference type="Pfam" id="PF19056">
    <property type="entry name" value="WD40_2"/>
    <property type="match status" value="1"/>
</dbReference>
<dbReference type="Pfam" id="PF19057">
    <property type="entry name" value="PH_19"/>
    <property type="match status" value="2"/>
</dbReference>
<feature type="region of interest" description="Disordered" evidence="3">
    <location>
        <begin position="1"/>
        <end position="40"/>
    </location>
</feature>
<feature type="region of interest" description="Disordered" evidence="3">
    <location>
        <begin position="1837"/>
        <end position="1906"/>
    </location>
</feature>
<feature type="region of interest" description="Disordered" evidence="3">
    <location>
        <begin position="721"/>
        <end position="846"/>
    </location>
</feature>
<keyword evidence="6" id="KW-1185">Reference proteome</keyword>
<accession>B4M1E8</accession>
<dbReference type="HOGENOM" id="CLU_001213_0_0_1"/>
<dbReference type="EMBL" id="CH940651">
    <property type="protein sequence ID" value="EDW65502.2"/>
    <property type="molecule type" value="Genomic_DNA"/>
</dbReference>
<dbReference type="eggNOG" id="KOG3522">
    <property type="taxonomic scope" value="Eukaryota"/>
</dbReference>
<organism evidence="5 6">
    <name type="scientific">Drosophila virilis</name>
    <name type="common">Fruit fly</name>
    <dbReference type="NCBI Taxonomy" id="7244"/>
    <lineage>
        <taxon>Eukaryota</taxon>
        <taxon>Metazoa</taxon>
        <taxon>Ecdysozoa</taxon>
        <taxon>Arthropoda</taxon>
        <taxon>Hexapoda</taxon>
        <taxon>Insecta</taxon>
        <taxon>Pterygota</taxon>
        <taxon>Neoptera</taxon>
        <taxon>Endopterygota</taxon>
        <taxon>Diptera</taxon>
        <taxon>Brachycera</taxon>
        <taxon>Muscomorpha</taxon>
        <taxon>Ephydroidea</taxon>
        <taxon>Drosophilidae</taxon>
        <taxon>Drosophila</taxon>
    </lineage>
</organism>
<feature type="region of interest" description="Disordered" evidence="3">
    <location>
        <begin position="2077"/>
        <end position="2102"/>
    </location>
</feature>
<keyword evidence="2" id="KW-0175">Coiled coil</keyword>
<feature type="compositionally biased region" description="Basic residues" evidence="3">
    <location>
        <begin position="1403"/>
        <end position="1412"/>
    </location>
</feature>
<feature type="compositionally biased region" description="Low complexity" evidence="3">
    <location>
        <begin position="2201"/>
        <end position="2214"/>
    </location>
</feature>
<dbReference type="Gene3D" id="1.20.900.10">
    <property type="entry name" value="Dbl homology (DH) domain"/>
    <property type="match status" value="1"/>
</dbReference>
<feature type="compositionally biased region" description="Basic and acidic residues" evidence="3">
    <location>
        <begin position="657"/>
        <end position="679"/>
    </location>
</feature>
<feature type="compositionally biased region" description="Polar residues" evidence="3">
    <location>
        <begin position="525"/>
        <end position="549"/>
    </location>
</feature>
<feature type="region of interest" description="Disordered" evidence="3">
    <location>
        <begin position="322"/>
        <end position="346"/>
    </location>
</feature>
<dbReference type="InterPro" id="IPR011047">
    <property type="entry name" value="Quinoprotein_ADH-like_sf"/>
</dbReference>
<feature type="region of interest" description="Disordered" evidence="3">
    <location>
        <begin position="2193"/>
        <end position="2214"/>
    </location>
</feature>
<feature type="non-terminal residue" evidence="5">
    <location>
        <position position="2214"/>
    </location>
</feature>
<sequence>MESLGLGSRRNNHSNAGCLQFPPPPDYPPPATTSPLHKSAGSSPIAVAAIVSSSLGSCVGVASGMAVNGNGRRQLLPRYPDPDPDAIEICNEQPDLTPHHQLNQVIGRQSKTLGRDGSETAAVKWNALQPASSLNHMHHQQHDYSYAYYEPGAAMRHSNVPKPEGGGAAGGAAGANASCCTAAQSQAQAQAGPPPPNSIRALLSKGKKNKQLVSPATLQSYQTRYHKLTTASSQSENFYEEINAAALQSSAATGKKLSQPQPQLQSQQLGCSVGSHSAGSLNQTLVEEELRRVQHRHHKILGELNLSVEAMLMPESPPKCSPPAVAAAASTAGGSGTPPKPSPTVCVTATSGQPAVLARLTSTSADNICDSSDVAGIEQLLATLKGTHSHPHSHAHPHTAITSSTNCDLDSGFSGSSGASYIGSLRLSKTHHIKCARQTPTASAAYATQSCRSFQRATAAGYDEAQIAAVGGATNSSFLARASCGRRILSCARIRAAEDPGPSVPTESKARSFWNRKGWRKLPGFSTSTSSINDTGLSDENKLNSSSWEDTLAEPEQQTQQSQSQLQTQTQTQTHQTSSFITSPGQGITSQKASVTTAQLHSAFSRRIAEQQQRAKGCQISQQADSATIAGGSFSANGGQAAVGVGVGVGSSASSSSERDTKSPGRERREAPTASHSDEENFTEEEQTSSSVSSLSAGNQRNSQLRSTFNKAKQHLSFDKWRTAASTNSSSSANANTHSSAQPQCSQSASNGSRDSNMIMRRASACTMPTSSGASSQREENTAPGESPGGRLSRWFSIRRGSTHQYDVGGRDGRQSTASSFDIPDASGAATPKPTTATATLDAASPQKLANLGASKMMPGVPEYEDDENSAPDSSRFDMDLMIPPGSRANGTARTAHSRLIVPMLPPAPPGLSQQQLKRRHIVAAIVHSENSYVATLQRLVNDYKKPLEECSPPVLNPVKIATLFHCLPDILHSHKLFRISLSECVRNWDRDEKIGDCFVSAFGKPQLLEIYSGFINNFSAAMELAKMEEKRKSALADFFKVKQISAHDRLSFFGLMVKPVQRFPQFILFLQDLLKYTPQGHHDRMSLQLALSQLELLAELLNESKREAEQYQAFKEMLGHISGTFNTRSLNSVSDSCGNRARYLLREDNVTHMEFNQAGFIVKCKQRRLLLLNDKVICVSVAPKQSHDFGATEKLTFKWMFPVNDVEIVDNSASATLSRILTAGLNRGGSLKSNGSTGNTTAGGYANATLSGHGQGGLGLGSPFVSGDSHSSPAAQLTNGADNLCNEMSTLMYDYEVISRIHDLVGTLKGSYKELNLNTTRNVLNTIQGSIQRKDEEMAWVDSCCLQLIGRHKSGKEETFTFQTQTPNVKKEWITELRLAQLALDPNNSPAWERSFSGSQPHHAHSHHQHPNAHTLQSPGSPQATLHTYEQQQLQEAVQQKQSRKMPLFVKAMPVYRSQHQTEVRCGCYYSIANDTKQSGNARRRHKQLNYLWMCSSDGTSSHITVLAQHPQQAGNLREAGCFDLVETQVSALEFVKGLDQCRTREEHSSLLGDLVWLGTDSRKLLIYSARNPEQEEQLGSFAVPGAVQRILYHFDAVFVSLSNATVLIYRRAHDGVWQLRDPQQVTLGESGMSVPSMLPINMNIYASCGNRVYVLNALNGELQRSFEVQHGASQQVNLMAHSGIGLWISLKNSTMLCLYHTETFKHLQDINIASSVLRNDAKKEQPLNNSSIYVTALMACKGLLWVGTNVGIAVTIPLPRLEGVPIISGGINMSCHAHFGPITFLLPLIPKVYPAYKPTAAATMSAPLVPSVPSMGEDLHLPAIDADPKKLTETDLDESTVILRRDLPKEEPGSTSGSTAGSTTPATCMLREPSVEATPDSNVATPASAASSPRSSKLDKQHSLDQSFTAKIRASLANSPAFHRKRFRDLGAGAGDAGSRMSKTLPRGLGSAAAGGTGVIGVHSNATALSQHGEHGYCDVYGLYGKLIFVKENYDAEEGTQGNLMDMMYEGMRRSDPELAAIPGKVCTLDRRLRMKASRPRSLDLSNWSVDSKSSSLYTSSGSEESMGIRLFGGRSVSRNSSSASHKTSGTGSDLGNISENGLMTTADIHQQHHHHLSNSTPKSEDGFKHMHAQANASDKQAAPAAVATLKRKQKQNSKQQQQQNADGPRTVITLMGGRGYWRHVWYNTSGSSPGQKGASGSCGNAGAASGT</sequence>
<dbReference type="InterPro" id="IPR035899">
    <property type="entry name" value="DBL_dom_sf"/>
</dbReference>
<evidence type="ECO:0000256" key="3">
    <source>
        <dbReference type="SAM" id="MobiDB-lite"/>
    </source>
</evidence>
<feature type="compositionally biased region" description="Polar residues" evidence="3">
    <location>
        <begin position="2088"/>
        <end position="2102"/>
    </location>
</feature>
<evidence type="ECO:0000259" key="4">
    <source>
        <dbReference type="PROSITE" id="PS50010"/>
    </source>
</evidence>
<feature type="compositionally biased region" description="Low complexity" evidence="3">
    <location>
        <begin position="2078"/>
        <end position="2087"/>
    </location>
</feature>
<evidence type="ECO:0000313" key="6">
    <source>
        <dbReference type="Proteomes" id="UP000008792"/>
    </source>
</evidence>
<dbReference type="PANTHER" id="PTHR12877">
    <property type="entry name" value="RHO GUANINE NUCLEOTIDE EXCHANGE FACTOR"/>
    <property type="match status" value="1"/>
</dbReference>
<protein>
    <recommendedName>
        <fullName evidence="4">DH domain-containing protein</fullName>
    </recommendedName>
</protein>
<dbReference type="SUPFAM" id="SSF50998">
    <property type="entry name" value="Quinoprotein alcohol dehydrogenase-like"/>
    <property type="match status" value="1"/>
</dbReference>
<feature type="compositionally biased region" description="Low complexity" evidence="3">
    <location>
        <begin position="723"/>
        <end position="750"/>
    </location>
</feature>
<dbReference type="OrthoDB" id="28697at2759"/>
<evidence type="ECO:0000256" key="1">
    <source>
        <dbReference type="ARBA" id="ARBA00022658"/>
    </source>
</evidence>
<feature type="region of interest" description="Disordered" evidence="3">
    <location>
        <begin position="524"/>
        <end position="594"/>
    </location>
</feature>
<feature type="compositionally biased region" description="Low complexity" evidence="3">
    <location>
        <begin position="1886"/>
        <end position="1897"/>
    </location>
</feature>
<dbReference type="SMR" id="B4M1E8"/>
<dbReference type="FunFam" id="1.20.900.10:FF:000003">
    <property type="entry name" value="Rho guanine nucleotide exchange factor 10 like"/>
    <property type="match status" value="1"/>
</dbReference>
<dbReference type="STRING" id="7244.B4M1E8"/>
<dbReference type="Gene3D" id="2.30.29.30">
    <property type="entry name" value="Pleckstrin-homology domain (PH domain)/Phosphotyrosine-binding domain (PTB)"/>
    <property type="match status" value="1"/>
</dbReference>